<evidence type="ECO:0008006" key="3">
    <source>
        <dbReference type="Google" id="ProtNLM"/>
    </source>
</evidence>
<dbReference type="RefSeq" id="WP_379806414.1">
    <property type="nucleotide sequence ID" value="NZ_JBHUOL010000012.1"/>
</dbReference>
<keyword evidence="2" id="KW-1185">Reference proteome</keyword>
<dbReference type="EMBL" id="JBHUOL010000012">
    <property type="protein sequence ID" value="MFD2908667.1"/>
    <property type="molecule type" value="Genomic_DNA"/>
</dbReference>
<protein>
    <recommendedName>
        <fullName evidence="3">DUF4836 family protein</fullName>
    </recommendedName>
</protein>
<evidence type="ECO:0000313" key="2">
    <source>
        <dbReference type="Proteomes" id="UP001597549"/>
    </source>
</evidence>
<proteinExistence type="predicted"/>
<gene>
    <name evidence="1" type="ORF">ACFSX9_07945</name>
</gene>
<organism evidence="1 2">
    <name type="scientific">Flavobacterium ardleyense</name>
    <dbReference type="NCBI Taxonomy" id="2038737"/>
    <lineage>
        <taxon>Bacteria</taxon>
        <taxon>Pseudomonadati</taxon>
        <taxon>Bacteroidota</taxon>
        <taxon>Flavobacteriia</taxon>
        <taxon>Flavobacteriales</taxon>
        <taxon>Flavobacteriaceae</taxon>
        <taxon>Flavobacterium</taxon>
    </lineage>
</organism>
<evidence type="ECO:0000313" key="1">
    <source>
        <dbReference type="EMBL" id="MFD2908667.1"/>
    </source>
</evidence>
<accession>A0ABW5Z7M7</accession>
<name>A0ABW5Z7M7_9FLAO</name>
<dbReference type="Proteomes" id="UP001597549">
    <property type="component" value="Unassembled WGS sequence"/>
</dbReference>
<reference evidence="2" key="1">
    <citation type="journal article" date="2019" name="Int. J. Syst. Evol. Microbiol.">
        <title>The Global Catalogue of Microorganisms (GCM) 10K type strain sequencing project: providing services to taxonomists for standard genome sequencing and annotation.</title>
        <authorList>
            <consortium name="The Broad Institute Genomics Platform"/>
            <consortium name="The Broad Institute Genome Sequencing Center for Infectious Disease"/>
            <person name="Wu L."/>
            <person name="Ma J."/>
        </authorList>
    </citation>
    <scope>NUCLEOTIDE SEQUENCE [LARGE SCALE GENOMIC DNA]</scope>
    <source>
        <strain evidence="2">KCTC 52644</strain>
    </source>
</reference>
<comment type="caution">
    <text evidence="1">The sequence shown here is derived from an EMBL/GenBank/DDBJ whole genome shotgun (WGS) entry which is preliminary data.</text>
</comment>
<sequence length="633" mass="73521">MKKIFYFLFLFPALLFSQGNQEKYDYFIHFNTPQFSKKVSIDKVLEHKVFKSFTSDSSNVKLNEFISYLDESKSVVINGNFSDSISYYQITFHIKDVKGLHSYIQSKVDASNLSSLDSIADSIKTYANYSVYSPKEIDNTFAWNDSNFIIYESFPSYNYAGIANYETAADSTYYDEEYDEEYIDEVAPVDNSEYAVEVYEQHAVEEVTVQDVVAIEAQEATWEEEEYEEEYEEDYDNEEYYKQLEEQNRLESIAERKKKQVIQEEQIALLFENGFEFPTSTKINPNADIAAWVNYQNAYERINSFVSMFKYIFSIKENPSVAANMIKGMSLDIFFENDKARAEQTIEYSEALASVMQKIISRKPNKNIFNYFPKENPLAFMSYHFSTKDALKSYPELTEQMMAGMPFEKEDAAIAIDLITTIVDEEAVATLFDGDLSMFLHSVEQYEHTYTSTTYDEDYEEINEEKTIIKTRPVFSMVMTSSHPTMLNKLLDLGVRKNEFEKKNNYYIIKEATELGTIALIKDGDVFVITNGLNYLNNGSKSKYAKQMQKQLSKNSLYGNLDMQRFIKSMMTNNDLGNETEKLLQMSNQFKNIELKSSKKLKGNKMKLELEMNSNYSDKNIVLQALDLFNYLD</sequence>